<dbReference type="AlphaFoldDB" id="A0A2A6M786"/>
<sequence length="80" mass="9184">MSYTEARTENRASDQRLLKVALRKLPTIVAAFTEWRRATARRRAMEVLTSDQLEDIGYSETPRPMLVVKAGLITNLMSMR</sequence>
<evidence type="ECO:0000313" key="1">
    <source>
        <dbReference type="EMBL" id="PDT50382.1"/>
    </source>
</evidence>
<evidence type="ECO:0008006" key="3">
    <source>
        <dbReference type="Google" id="ProtNLM"/>
    </source>
</evidence>
<reference evidence="1 2" key="1">
    <citation type="submission" date="2017-09" db="EMBL/GenBank/DDBJ databases">
        <title>Comparative genomics of rhizobia isolated from Phaseolus vulgaris in China.</title>
        <authorList>
            <person name="Tong W."/>
        </authorList>
    </citation>
    <scope>NUCLEOTIDE SEQUENCE [LARGE SCALE GENOMIC DNA]</scope>
    <source>
        <strain evidence="1 2">PCH1</strain>
    </source>
</reference>
<dbReference type="Proteomes" id="UP000220353">
    <property type="component" value="Unassembled WGS sequence"/>
</dbReference>
<organism evidence="1 2">
    <name type="scientific">Rhizobium fredii</name>
    <name type="common">Sinorhizobium fredii</name>
    <dbReference type="NCBI Taxonomy" id="380"/>
    <lineage>
        <taxon>Bacteria</taxon>
        <taxon>Pseudomonadati</taxon>
        <taxon>Pseudomonadota</taxon>
        <taxon>Alphaproteobacteria</taxon>
        <taxon>Hyphomicrobiales</taxon>
        <taxon>Rhizobiaceae</taxon>
        <taxon>Sinorhizobium/Ensifer group</taxon>
        <taxon>Sinorhizobium</taxon>
    </lineage>
</organism>
<accession>A0A2A6M786</accession>
<proteinExistence type="predicted"/>
<evidence type="ECO:0000313" key="2">
    <source>
        <dbReference type="Proteomes" id="UP000220353"/>
    </source>
</evidence>
<comment type="caution">
    <text evidence="1">The sequence shown here is derived from an EMBL/GenBank/DDBJ whole genome shotgun (WGS) entry which is preliminary data.</text>
</comment>
<name>A0A2A6M786_RHIFR</name>
<gene>
    <name evidence="1" type="ORF">CO661_01715</name>
</gene>
<protein>
    <recommendedName>
        <fullName evidence="3">DUF1127 domain-containing protein</fullName>
    </recommendedName>
</protein>
<dbReference type="EMBL" id="NWTC01000001">
    <property type="protein sequence ID" value="PDT50382.1"/>
    <property type="molecule type" value="Genomic_DNA"/>
</dbReference>